<keyword evidence="4" id="KW-0812">Transmembrane</keyword>
<evidence type="ECO:0000256" key="1">
    <source>
        <dbReference type="ARBA" id="ARBA00022676"/>
    </source>
</evidence>
<dbReference type="AlphaFoldDB" id="A0A485KXD4"/>
<feature type="transmembrane region" description="Helical" evidence="4">
    <location>
        <begin position="12"/>
        <end position="35"/>
    </location>
</feature>
<reference evidence="6" key="2">
    <citation type="submission" date="2019-06" db="EMBL/GenBank/DDBJ databases">
        <title>Genomics analysis of Aphanomyces spp. identifies a new class of oomycete effector associated with host adaptation.</title>
        <authorList>
            <person name="Gaulin E."/>
        </authorList>
    </citation>
    <scope>NUCLEOTIDE SEQUENCE</scope>
    <source>
        <strain evidence="6">CBS 578.67</strain>
    </source>
</reference>
<keyword evidence="4" id="KW-0472">Membrane</keyword>
<dbReference type="OrthoDB" id="1892506at2759"/>
<evidence type="ECO:0000256" key="4">
    <source>
        <dbReference type="SAM" id="Phobius"/>
    </source>
</evidence>
<keyword evidence="8" id="KW-1185">Reference proteome</keyword>
<keyword evidence="4" id="KW-1133">Transmembrane helix</keyword>
<dbReference type="Pfam" id="PF04577">
    <property type="entry name" value="Glyco_transf_61"/>
    <property type="match status" value="1"/>
</dbReference>
<dbReference type="GO" id="GO:0016757">
    <property type="term" value="F:glycosyltransferase activity"/>
    <property type="evidence" value="ECO:0007669"/>
    <property type="project" value="UniProtKB-KW"/>
</dbReference>
<dbReference type="EMBL" id="CAADRA010005434">
    <property type="protein sequence ID" value="VFT89800.1"/>
    <property type="molecule type" value="Genomic_DNA"/>
</dbReference>
<evidence type="ECO:0000313" key="8">
    <source>
        <dbReference type="Proteomes" id="UP000332933"/>
    </source>
</evidence>
<dbReference type="PANTHER" id="PTHR20961">
    <property type="entry name" value="GLYCOSYLTRANSFERASE"/>
    <property type="match status" value="1"/>
</dbReference>
<keyword evidence="2" id="KW-0808">Transferase</keyword>
<keyword evidence="3" id="KW-0325">Glycoprotein</keyword>
<proteinExistence type="predicted"/>
<evidence type="ECO:0000259" key="5">
    <source>
        <dbReference type="Pfam" id="PF04577"/>
    </source>
</evidence>
<keyword evidence="1" id="KW-0328">Glycosyltransferase</keyword>
<dbReference type="PANTHER" id="PTHR20961:SF124">
    <property type="entry name" value="GLYCOSYLTRANSFERASE"/>
    <property type="match status" value="1"/>
</dbReference>
<dbReference type="EMBL" id="VJMH01005413">
    <property type="protein sequence ID" value="KAF0696256.1"/>
    <property type="molecule type" value="Genomic_DNA"/>
</dbReference>
<gene>
    <name evidence="7" type="primary">Aste57867_12954</name>
    <name evidence="6" type="ORF">As57867_012906</name>
    <name evidence="7" type="ORF">ASTE57867_12954</name>
</gene>
<dbReference type="InterPro" id="IPR049625">
    <property type="entry name" value="Glyco_transf_61_cat"/>
</dbReference>
<feature type="domain" description="Glycosyltransferase 61 catalytic" evidence="5">
    <location>
        <begin position="335"/>
        <end position="423"/>
    </location>
</feature>
<reference evidence="7 8" key="1">
    <citation type="submission" date="2019-03" db="EMBL/GenBank/DDBJ databases">
        <authorList>
            <person name="Gaulin E."/>
            <person name="Dumas B."/>
        </authorList>
    </citation>
    <scope>NUCLEOTIDE SEQUENCE [LARGE SCALE GENOMIC DNA]</scope>
    <source>
        <strain evidence="7">CBS 568.67</strain>
    </source>
</reference>
<sequence length="512" mass="57786">MASFLRSLRLQHIMWTFGAYLVVWVGVSISILHVLEVDYHSSLSSFLPLSQSTLAPPHHQHQPTKKSVDDEFAAFYNFSKCFRQVDYGLVDTITPQVVCDSSKRGTTITRLPSTNWPDGSLWEQFALDFTGSSPVISPIQHPSEEGGHHDPRYILTPTRVHCNCALDAAGYDTLDRFFPSNSTAWHCDATLGAPSTYTTSVDTTAILMARKDDHNPFFQLAAALTAWTLVKQRLGATPTQLFILDDGVPMQTDTLLQKLLAPHEPVRYGRDVVGTSVYFAHAIFLPFEFAGPLVEHLDDEQLCLDSQLVVDFRDDVFRAFDLPLNPHPHVHNTTADPSSVCHVTIISRRAYAGRDIARMWLNEDEIVGLMQAKYPMCTFKSVDFATKTMAEQIALIASSRVVIGMHGAGMANVAFAAPNTFVVEIFPLSTFRFGYRNLCQYLGLHYLEFRDGVDTPWPEQHKTVLDREWFKRFDLVMKVVLNEDEKATYDGRASVQKRIHRQHVMDKENSDE</sequence>
<organism evidence="7 8">
    <name type="scientific">Aphanomyces stellatus</name>
    <dbReference type="NCBI Taxonomy" id="120398"/>
    <lineage>
        <taxon>Eukaryota</taxon>
        <taxon>Sar</taxon>
        <taxon>Stramenopiles</taxon>
        <taxon>Oomycota</taxon>
        <taxon>Saprolegniomycetes</taxon>
        <taxon>Saprolegniales</taxon>
        <taxon>Verrucalvaceae</taxon>
        <taxon>Aphanomyces</taxon>
    </lineage>
</organism>
<protein>
    <submittedName>
        <fullName evidence="7">Aste57867_12954 protein</fullName>
    </submittedName>
</protein>
<evidence type="ECO:0000313" key="6">
    <source>
        <dbReference type="EMBL" id="KAF0696256.1"/>
    </source>
</evidence>
<evidence type="ECO:0000256" key="2">
    <source>
        <dbReference type="ARBA" id="ARBA00022679"/>
    </source>
</evidence>
<evidence type="ECO:0000256" key="3">
    <source>
        <dbReference type="ARBA" id="ARBA00023180"/>
    </source>
</evidence>
<accession>A0A485KXD4</accession>
<dbReference type="Proteomes" id="UP000332933">
    <property type="component" value="Unassembled WGS sequence"/>
</dbReference>
<name>A0A485KXD4_9STRA</name>
<evidence type="ECO:0000313" key="7">
    <source>
        <dbReference type="EMBL" id="VFT89800.1"/>
    </source>
</evidence>
<dbReference type="InterPro" id="IPR007657">
    <property type="entry name" value="Glycosyltransferase_61"/>
</dbReference>